<dbReference type="SMART" id="SM00702">
    <property type="entry name" value="P4Hc"/>
    <property type="match status" value="1"/>
</dbReference>
<feature type="domain" description="Prolyl 4-hydroxylase alpha subunit" evidence="4">
    <location>
        <begin position="18"/>
        <end position="230"/>
    </location>
</feature>
<evidence type="ECO:0000256" key="2">
    <source>
        <dbReference type="ARBA" id="ARBA00022964"/>
    </source>
</evidence>
<comment type="cofactor">
    <cofactor evidence="1">
        <name>L-ascorbate</name>
        <dbReference type="ChEBI" id="CHEBI:38290"/>
    </cofactor>
</comment>
<dbReference type="PANTHER" id="PTHR12117">
    <property type="entry name" value="HISTONE ACETYLTRANSFERASE COMPLEX"/>
    <property type="match status" value="1"/>
</dbReference>
<dbReference type="Gene3D" id="2.60.120.620">
    <property type="entry name" value="q2cbj1_9rhob like domain"/>
    <property type="match status" value="1"/>
</dbReference>
<protein>
    <submittedName>
        <fullName evidence="5">2OG-Fe(II) oxygenase</fullName>
    </submittedName>
</protein>
<sequence>MFNPAVDFGPWQARLRASGRVLIPDALDPALTGALAQALADVADWDLAIRDGDTSRLARAGETPAEARAAMIARAAADARGRYAFAYDSCMLVERYLAGHAPGSLLHRLVDMLHAPPVLQFIRELVGDPAIRRVLVQATRYLPGHFLRRHDDTNDPGQDRRYAFVINLGRDWQADWGGLLQFLDAEGNVVDTFVPRFNSLSLFRVPQSHAVSLVAPWAEQPRHALTGWFMA</sequence>
<reference evidence="5" key="1">
    <citation type="submission" date="2022-09" db="EMBL/GenBank/DDBJ databases">
        <title>Tahibacter sp. nov., isolated from a fresh water.</title>
        <authorList>
            <person name="Baek J.H."/>
            <person name="Lee J.K."/>
            <person name="Kim J.M."/>
            <person name="Jeon C.O."/>
        </authorList>
    </citation>
    <scope>NUCLEOTIDE SEQUENCE</scope>
    <source>
        <strain evidence="5">W38</strain>
    </source>
</reference>
<gene>
    <name evidence="5" type="ORF">N4264_25285</name>
</gene>
<accession>A0ABY6BD79</accession>
<dbReference type="InterPro" id="IPR006620">
    <property type="entry name" value="Pro_4_hyd_alph"/>
</dbReference>
<evidence type="ECO:0000256" key="3">
    <source>
        <dbReference type="ARBA" id="ARBA00023002"/>
    </source>
</evidence>
<dbReference type="PANTHER" id="PTHR12117:SF0">
    <property type="entry name" value="PROLYL 3-HYDROXYLASE OGFOD1"/>
    <property type="match status" value="1"/>
</dbReference>
<dbReference type="RefSeq" id="WP_261694969.1">
    <property type="nucleotide sequence ID" value="NZ_CP104694.1"/>
</dbReference>
<dbReference type="Pfam" id="PF13661">
    <property type="entry name" value="2OG-FeII_Oxy_4"/>
    <property type="match status" value="1"/>
</dbReference>
<organism evidence="5 6">
    <name type="scientific">Tahibacter amnicola</name>
    <dbReference type="NCBI Taxonomy" id="2976241"/>
    <lineage>
        <taxon>Bacteria</taxon>
        <taxon>Pseudomonadati</taxon>
        <taxon>Pseudomonadota</taxon>
        <taxon>Gammaproteobacteria</taxon>
        <taxon>Lysobacterales</taxon>
        <taxon>Rhodanobacteraceae</taxon>
        <taxon>Tahibacter</taxon>
    </lineage>
</organism>
<keyword evidence="6" id="KW-1185">Reference proteome</keyword>
<evidence type="ECO:0000313" key="6">
    <source>
        <dbReference type="Proteomes" id="UP001064632"/>
    </source>
</evidence>
<name>A0ABY6BD79_9GAMM</name>
<keyword evidence="3" id="KW-0560">Oxidoreductase</keyword>
<evidence type="ECO:0000313" key="5">
    <source>
        <dbReference type="EMBL" id="UXI68001.1"/>
    </source>
</evidence>
<keyword evidence="2" id="KW-0223">Dioxygenase</keyword>
<dbReference type="InterPro" id="IPR051842">
    <property type="entry name" value="uS12_prolyl_hydroxylase"/>
</dbReference>
<evidence type="ECO:0000259" key="4">
    <source>
        <dbReference type="SMART" id="SM00702"/>
    </source>
</evidence>
<proteinExistence type="predicted"/>
<dbReference type="InterPro" id="IPR039558">
    <property type="entry name" value="TPA1/OFD1_N"/>
</dbReference>
<evidence type="ECO:0000256" key="1">
    <source>
        <dbReference type="ARBA" id="ARBA00001961"/>
    </source>
</evidence>
<dbReference type="Proteomes" id="UP001064632">
    <property type="component" value="Chromosome"/>
</dbReference>
<dbReference type="EMBL" id="CP104694">
    <property type="protein sequence ID" value="UXI68001.1"/>
    <property type="molecule type" value="Genomic_DNA"/>
</dbReference>